<dbReference type="InterPro" id="IPR026956">
    <property type="entry name" value="D-ser_dehydrat-like_dom"/>
</dbReference>
<organism evidence="2 3">
    <name type="scientific">Rheinheimera muenzenbergensis</name>
    <dbReference type="NCBI Taxonomy" id="1193628"/>
    <lineage>
        <taxon>Bacteria</taxon>
        <taxon>Pseudomonadati</taxon>
        <taxon>Pseudomonadota</taxon>
        <taxon>Gammaproteobacteria</taxon>
        <taxon>Chromatiales</taxon>
        <taxon>Chromatiaceae</taxon>
        <taxon>Rheinheimera</taxon>
    </lineage>
</organism>
<accession>A0ABU8CBH5</accession>
<keyword evidence="2" id="KW-0413">Isomerase</keyword>
<dbReference type="PANTHER" id="PTHR28004">
    <property type="entry name" value="ZGC:162816-RELATED"/>
    <property type="match status" value="1"/>
</dbReference>
<name>A0ABU8CBH5_9GAMM</name>
<comment type="caution">
    <text evidence="2">The sequence shown here is derived from an EMBL/GenBank/DDBJ whole genome shotgun (WGS) entry which is preliminary data.</text>
</comment>
<dbReference type="PANTHER" id="PTHR28004:SF8">
    <property type="entry name" value="D-SERINE DEAMINASE"/>
    <property type="match status" value="1"/>
</dbReference>
<gene>
    <name evidence="2" type="ORF">MN202_18175</name>
</gene>
<protein>
    <submittedName>
        <fullName evidence="2">Alanine racemase</fullName>
        <ecNumber evidence="2">5.1.1.1</ecNumber>
    </submittedName>
</protein>
<evidence type="ECO:0000313" key="3">
    <source>
        <dbReference type="Proteomes" id="UP001375382"/>
    </source>
</evidence>
<dbReference type="Gene3D" id="2.40.37.20">
    <property type="entry name" value="D-serine dehydratase-like domain"/>
    <property type="match status" value="1"/>
</dbReference>
<proteinExistence type="predicted"/>
<dbReference type="RefSeq" id="WP_335737566.1">
    <property type="nucleotide sequence ID" value="NZ_JALAAR010000020.1"/>
</dbReference>
<dbReference type="SMART" id="SM01119">
    <property type="entry name" value="D-ser_dehydrat"/>
    <property type="match status" value="1"/>
</dbReference>
<dbReference type="InterPro" id="IPR051466">
    <property type="entry name" value="D-amino_acid_metab_enzyme"/>
</dbReference>
<sequence length="409" mass="44570">MNVIKYHKIEHKSACIVAGSAPNVFKEQISLPALLLKQEAALHNIDWMQRFANHSKVLLAPHAKTSMTPWLLQAQLAAGAWGLTVATPYQAYIAAEAGARHIILANQLVGAANIEIISSLLAAGIEIFVFVDNADNAITLSQAFAGRNQLLPVLIELGGVAGRCGCRDNQQALALAQQIAPLPGLALAGISFYEGAVAHDDNSNNIKRFIQQAAALAKALFRQQLLQYKQMVLSGAGSAWYDIVAQELNRATLPDDMLVVLRPGCYVSHDHGIYQQAQLLVQQRCGLANRLGPPLQNALEIAAYIQSLPEDGLAIIACGKRDVAFDAGLPAVVAVYRAGNILTTLATPSSTFRIMDQHCFWHYPPQLKPQVGDIVLLVTSHPCLTFDKWRSLWLTDNNYNLLQQLPTFF</sequence>
<dbReference type="GO" id="GO:0008784">
    <property type="term" value="F:alanine racemase activity"/>
    <property type="evidence" value="ECO:0007669"/>
    <property type="project" value="UniProtKB-EC"/>
</dbReference>
<dbReference type="InterPro" id="IPR042208">
    <property type="entry name" value="D-ser_dehydrat-like_sf"/>
</dbReference>
<dbReference type="InterPro" id="IPR029066">
    <property type="entry name" value="PLP-binding_barrel"/>
</dbReference>
<dbReference type="EC" id="5.1.1.1" evidence="2"/>
<keyword evidence="3" id="KW-1185">Reference proteome</keyword>
<evidence type="ECO:0000313" key="2">
    <source>
        <dbReference type="EMBL" id="MEH8019169.1"/>
    </source>
</evidence>
<dbReference type="Proteomes" id="UP001375382">
    <property type="component" value="Unassembled WGS sequence"/>
</dbReference>
<dbReference type="Pfam" id="PF14031">
    <property type="entry name" value="D-ser_dehydrat"/>
    <property type="match status" value="1"/>
</dbReference>
<dbReference type="Gene3D" id="3.20.20.10">
    <property type="entry name" value="Alanine racemase"/>
    <property type="match status" value="1"/>
</dbReference>
<dbReference type="EMBL" id="JALAAR010000020">
    <property type="protein sequence ID" value="MEH8019169.1"/>
    <property type="molecule type" value="Genomic_DNA"/>
</dbReference>
<reference evidence="2 3" key="1">
    <citation type="journal article" date="2023" name="Ecotoxicol. Environ. Saf.">
        <title>Mercury remediation potential of mercury-resistant strain Rheinheimera metallidurans sp. nov. isolated from a municipal waste dumping site.</title>
        <authorList>
            <person name="Yadav V."/>
            <person name="Manjhi A."/>
            <person name="Vadakedath N."/>
        </authorList>
    </citation>
    <scope>NUCLEOTIDE SEQUENCE [LARGE SCALE GENOMIC DNA]</scope>
    <source>
        <strain evidence="2 3">E-49</strain>
    </source>
</reference>
<evidence type="ECO:0000259" key="1">
    <source>
        <dbReference type="SMART" id="SM01119"/>
    </source>
</evidence>
<feature type="domain" description="D-serine dehydratase-like" evidence="1">
    <location>
        <begin position="298"/>
        <end position="396"/>
    </location>
</feature>
<dbReference type="SUPFAM" id="SSF51419">
    <property type="entry name" value="PLP-binding barrel"/>
    <property type="match status" value="1"/>
</dbReference>